<evidence type="ECO:0000256" key="5">
    <source>
        <dbReference type="ARBA" id="ARBA00023136"/>
    </source>
</evidence>
<dbReference type="PANTHER" id="PTHR12428:SF65">
    <property type="entry name" value="CYTOCHROME C OXIDASE ASSEMBLY PROTEIN COX18, MITOCHONDRIAL"/>
    <property type="match status" value="1"/>
</dbReference>
<dbReference type="InterPro" id="IPR001708">
    <property type="entry name" value="YidC/ALB3/OXA1/COX18"/>
</dbReference>
<protein>
    <recommendedName>
        <fullName evidence="9">Mitochondrial export translocase Oxa2</fullName>
    </recommendedName>
</protein>
<evidence type="ECO:0000256" key="6">
    <source>
        <dbReference type="SAM" id="Phobius"/>
    </source>
</evidence>
<keyword evidence="8" id="KW-1185">Reference proteome</keyword>
<dbReference type="PANTHER" id="PTHR12428">
    <property type="entry name" value="OXA1"/>
    <property type="match status" value="1"/>
</dbReference>
<evidence type="ECO:0000256" key="4">
    <source>
        <dbReference type="ARBA" id="ARBA00022989"/>
    </source>
</evidence>
<comment type="subcellular location">
    <subcellularLocation>
        <location evidence="1">Membrane</location>
        <topology evidence="1">Multi-pass membrane protein</topology>
    </subcellularLocation>
</comment>
<accession>A0ABY6UTJ5</accession>
<evidence type="ECO:0000256" key="3">
    <source>
        <dbReference type="ARBA" id="ARBA00022692"/>
    </source>
</evidence>
<evidence type="ECO:0000256" key="2">
    <source>
        <dbReference type="ARBA" id="ARBA00009877"/>
    </source>
</evidence>
<proteinExistence type="inferred from homology"/>
<feature type="transmembrane region" description="Helical" evidence="6">
    <location>
        <begin position="270"/>
        <end position="287"/>
    </location>
</feature>
<dbReference type="EMBL" id="CABFNS010000893">
    <property type="protein sequence ID" value="VUC34726.1"/>
    <property type="molecule type" value="Genomic_DNA"/>
</dbReference>
<keyword evidence="3 6" id="KW-0812">Transmembrane</keyword>
<evidence type="ECO:0000256" key="1">
    <source>
        <dbReference type="ARBA" id="ARBA00004141"/>
    </source>
</evidence>
<evidence type="ECO:0008006" key="9">
    <source>
        <dbReference type="Google" id="ProtNLM"/>
    </source>
</evidence>
<comment type="similarity">
    <text evidence="2">Belongs to the OXA1/ALB3/YidC family.</text>
</comment>
<dbReference type="Proteomes" id="UP000766486">
    <property type="component" value="Unassembled WGS sequence"/>
</dbReference>
<organism evidence="7 8">
    <name type="scientific">Bionectria ochroleuca</name>
    <name type="common">Gliocladium roseum</name>
    <dbReference type="NCBI Taxonomy" id="29856"/>
    <lineage>
        <taxon>Eukaryota</taxon>
        <taxon>Fungi</taxon>
        <taxon>Dikarya</taxon>
        <taxon>Ascomycota</taxon>
        <taxon>Pezizomycotina</taxon>
        <taxon>Sordariomycetes</taxon>
        <taxon>Hypocreomycetidae</taxon>
        <taxon>Hypocreales</taxon>
        <taxon>Bionectriaceae</taxon>
        <taxon>Clonostachys</taxon>
    </lineage>
</organism>
<keyword evidence="5 6" id="KW-0472">Membrane</keyword>
<sequence>MYMLSRTSGRMLRKGIAPNRLASTSRPGCLSSGGRRQYHPIVHTVDQAATWTAEAIASIHNAGLPWYLTIPLVAAGVNFTFRLPMQYYARSLAAKRNQLTPLVNAWTWRYRIEGFAATPGKQVDAHARNLASLRAIRSSRRRLYRSWGVQIWKSFLPLTTMFPFVMASEALRRLSGVSVYMGLVTVGEKASEGMSAAASSAAKALVDPSLTQGGLLWFTDLTVADPYFGLPLLCTVVLASTSWGSLGIDRIRVLVGAGGSQAGTSPITRGFQRVLLAVPLFPLVVAHLPSAIFVYWLTSFSLTLFNDLLLKRIFPMQKARLQPPNMGRTHVRSYLPASPEKLKKKEGSA</sequence>
<reference evidence="7 8" key="1">
    <citation type="submission" date="2019-06" db="EMBL/GenBank/DDBJ databases">
        <authorList>
            <person name="Broberg M."/>
        </authorList>
    </citation>
    <scope>NUCLEOTIDE SEQUENCE [LARGE SCALE GENOMIC DNA]</scope>
</reference>
<evidence type="ECO:0000313" key="7">
    <source>
        <dbReference type="EMBL" id="VUC34726.1"/>
    </source>
</evidence>
<feature type="transmembrane region" description="Helical" evidence="6">
    <location>
        <begin position="147"/>
        <end position="166"/>
    </location>
</feature>
<feature type="transmembrane region" description="Helical" evidence="6">
    <location>
        <begin position="227"/>
        <end position="249"/>
    </location>
</feature>
<keyword evidence="4 6" id="KW-1133">Transmembrane helix</keyword>
<evidence type="ECO:0000313" key="8">
    <source>
        <dbReference type="Proteomes" id="UP000766486"/>
    </source>
</evidence>
<gene>
    <name evidence="7" type="ORF">CLO192961_LOCUS391406</name>
</gene>
<comment type="caution">
    <text evidence="7">The sequence shown here is derived from an EMBL/GenBank/DDBJ whole genome shotgun (WGS) entry which is preliminary data.</text>
</comment>
<name>A0ABY6UTJ5_BIOOC</name>